<evidence type="ECO:0000256" key="1">
    <source>
        <dbReference type="ARBA" id="ARBA00004370"/>
    </source>
</evidence>
<evidence type="ECO:0000256" key="3">
    <source>
        <dbReference type="ARBA" id="ARBA00022989"/>
    </source>
</evidence>
<dbReference type="GeneID" id="113089013"/>
<dbReference type="InterPro" id="IPR017452">
    <property type="entry name" value="GPCR_Rhodpsn_7TM"/>
</dbReference>
<keyword evidence="4 5" id="KW-0472">Membrane</keyword>
<feature type="transmembrane region" description="Helical" evidence="5">
    <location>
        <begin position="197"/>
        <end position="222"/>
    </location>
</feature>
<evidence type="ECO:0000256" key="5">
    <source>
        <dbReference type="SAM" id="Phobius"/>
    </source>
</evidence>
<dbReference type="GO" id="GO:0005549">
    <property type="term" value="F:odorant binding"/>
    <property type="evidence" value="ECO:0007669"/>
    <property type="project" value="TreeGrafter"/>
</dbReference>
<name>A0A6P6NS40_CARAU</name>
<keyword evidence="3 5" id="KW-1133">Transmembrane helix</keyword>
<evidence type="ECO:0000256" key="4">
    <source>
        <dbReference type="ARBA" id="ARBA00023136"/>
    </source>
</evidence>
<proteinExistence type="predicted"/>
<dbReference type="RefSeq" id="XP_026111702.1">
    <property type="nucleotide sequence ID" value="XM_026255917.1"/>
</dbReference>
<dbReference type="PROSITE" id="PS50262">
    <property type="entry name" value="G_PROTEIN_RECEP_F1_2"/>
    <property type="match status" value="1"/>
</dbReference>
<dbReference type="SUPFAM" id="SSF81321">
    <property type="entry name" value="Family A G protein-coupled receptor-like"/>
    <property type="match status" value="1"/>
</dbReference>
<dbReference type="GO" id="GO:0004930">
    <property type="term" value="F:G protein-coupled receptor activity"/>
    <property type="evidence" value="ECO:0007669"/>
    <property type="project" value="InterPro"/>
</dbReference>
<dbReference type="AlphaFoldDB" id="A0A6P6NS40"/>
<dbReference type="PANTHER" id="PTHR26451:SF998">
    <property type="entry name" value="ODORANT RECEPTOR-RELATED"/>
    <property type="match status" value="1"/>
</dbReference>
<dbReference type="Gene3D" id="1.20.1070.10">
    <property type="entry name" value="Rhodopsin 7-helix transmembrane proteins"/>
    <property type="match status" value="1"/>
</dbReference>
<keyword evidence="7" id="KW-1185">Reference proteome</keyword>
<comment type="subcellular location">
    <subcellularLocation>
        <location evidence="1">Membrane</location>
    </subcellularLocation>
</comment>
<feature type="transmembrane region" description="Helical" evidence="5">
    <location>
        <begin position="82"/>
        <end position="107"/>
    </location>
</feature>
<feature type="domain" description="G-protein coupled receptors family 1 profile" evidence="6">
    <location>
        <begin position="98"/>
        <end position="346"/>
    </location>
</feature>
<dbReference type="InterPro" id="IPR000276">
    <property type="entry name" value="GPCR_Rhodpsn"/>
</dbReference>
<dbReference type="Proteomes" id="UP000515129">
    <property type="component" value="Chromosome 6"/>
</dbReference>
<evidence type="ECO:0000313" key="7">
    <source>
        <dbReference type="Proteomes" id="UP000515129"/>
    </source>
</evidence>
<dbReference type="GO" id="GO:0016020">
    <property type="term" value="C:membrane"/>
    <property type="evidence" value="ECO:0007669"/>
    <property type="project" value="UniProtKB-SubCell"/>
</dbReference>
<feature type="transmembrane region" description="Helical" evidence="5">
    <location>
        <begin position="328"/>
        <end position="348"/>
    </location>
</feature>
<gene>
    <name evidence="8" type="primary">LOC113089013</name>
</gene>
<evidence type="ECO:0000313" key="8">
    <source>
        <dbReference type="RefSeq" id="XP_026111702.1"/>
    </source>
</evidence>
<keyword evidence="2 5" id="KW-0812">Transmembrane</keyword>
<dbReference type="Pfam" id="PF00001">
    <property type="entry name" value="7tm_1"/>
    <property type="match status" value="1"/>
</dbReference>
<sequence length="375" mass="41915">MDGGRTTSTLKVYVTAITAYHAPLAGQAGAAPPGFDDVLTICALFTCPACQFRGACERLVSSQTLSSTMIQNSTQDRYMEGVIISFIFVLFGIIINSINGVLVFTFIRSSVFYSDPRYILYIHLVINDSLMVFFSVTLSVMSYAWPRVPFPFCVTLLIVAATTYNNTPLTLAGMAVERYIAICKPLHHHQICTVRRTYILISLIWCVSVLPGLIDLIIIVIFRTLSVFNTNTFCSSTSVYNTPYSEELSKVKNSLYLSVVWVILVFTYCQVLIAARRASADKSSAKKAQSTILLHGAQLLLCMLSYITGIIDKIFAQLSLDDLKKVTIPNYFITNLLPRLLTPLIYGVRDKLFYNQMKRLFACKLLIVKVNSTKQ</sequence>
<dbReference type="CDD" id="cd00637">
    <property type="entry name" value="7tm_classA_rhodopsin-like"/>
    <property type="match status" value="1"/>
</dbReference>
<feature type="transmembrane region" description="Helical" evidence="5">
    <location>
        <begin position="296"/>
        <end position="316"/>
    </location>
</feature>
<dbReference type="OrthoDB" id="6359945at2759"/>
<reference evidence="8" key="1">
    <citation type="submission" date="2025-08" db="UniProtKB">
        <authorList>
            <consortium name="RefSeq"/>
        </authorList>
    </citation>
    <scope>IDENTIFICATION</scope>
    <source>
        <strain evidence="8">Wakin</strain>
        <tissue evidence="8">Muscle</tissue>
    </source>
</reference>
<feature type="transmembrane region" description="Helical" evidence="5">
    <location>
        <begin position="255"/>
        <end position="275"/>
    </location>
</feature>
<protein>
    <submittedName>
        <fullName evidence="8">Odorant receptor 131-2-like</fullName>
    </submittedName>
</protein>
<dbReference type="PANTHER" id="PTHR26451">
    <property type="entry name" value="G_PROTEIN_RECEP_F1_2 DOMAIN-CONTAINING PROTEIN"/>
    <property type="match status" value="1"/>
</dbReference>
<evidence type="ECO:0000259" key="6">
    <source>
        <dbReference type="PROSITE" id="PS50262"/>
    </source>
</evidence>
<dbReference type="KEGG" id="caua:113089013"/>
<dbReference type="FunFam" id="1.20.1070.10:FF:000096">
    <property type="entry name" value="Odorant receptor 131-2"/>
    <property type="match status" value="1"/>
</dbReference>
<dbReference type="InterPro" id="IPR052921">
    <property type="entry name" value="GPCR1_Superfamily_Member"/>
</dbReference>
<feature type="transmembrane region" description="Helical" evidence="5">
    <location>
        <begin position="119"/>
        <end position="143"/>
    </location>
</feature>
<evidence type="ECO:0000256" key="2">
    <source>
        <dbReference type="ARBA" id="ARBA00022692"/>
    </source>
</evidence>
<dbReference type="GO" id="GO:0004984">
    <property type="term" value="F:olfactory receptor activity"/>
    <property type="evidence" value="ECO:0007669"/>
    <property type="project" value="TreeGrafter"/>
</dbReference>
<accession>A0A6P6NS40</accession>
<organism evidence="7 8">
    <name type="scientific">Carassius auratus</name>
    <name type="common">Goldfish</name>
    <dbReference type="NCBI Taxonomy" id="7957"/>
    <lineage>
        <taxon>Eukaryota</taxon>
        <taxon>Metazoa</taxon>
        <taxon>Chordata</taxon>
        <taxon>Craniata</taxon>
        <taxon>Vertebrata</taxon>
        <taxon>Euteleostomi</taxon>
        <taxon>Actinopterygii</taxon>
        <taxon>Neopterygii</taxon>
        <taxon>Teleostei</taxon>
        <taxon>Ostariophysi</taxon>
        <taxon>Cypriniformes</taxon>
        <taxon>Cyprinidae</taxon>
        <taxon>Cyprininae</taxon>
        <taxon>Carassius</taxon>
    </lineage>
</organism>